<dbReference type="Proteomes" id="UP001370490">
    <property type="component" value="Unassembled WGS sequence"/>
</dbReference>
<keyword evidence="4" id="KW-1185">Reference proteome</keyword>
<comment type="caution">
    <text evidence="2">The sequence shown here is derived from an EMBL/GenBank/DDBJ whole genome shotgun (WGS) entry which is preliminary data.</text>
</comment>
<reference evidence="2 4" key="1">
    <citation type="submission" date="2023-12" db="EMBL/GenBank/DDBJ databases">
        <title>A high-quality genome assembly for Dillenia turbinata (Dilleniales).</title>
        <authorList>
            <person name="Chanderbali A."/>
        </authorList>
    </citation>
    <scope>NUCLEOTIDE SEQUENCE [LARGE SCALE GENOMIC DNA]</scope>
    <source>
        <strain evidence="2">LSX21</strain>
        <tissue evidence="2">Leaf</tissue>
    </source>
</reference>
<dbReference type="AlphaFoldDB" id="A0AAN8VIL7"/>
<evidence type="ECO:0000313" key="4">
    <source>
        <dbReference type="Proteomes" id="UP001370490"/>
    </source>
</evidence>
<proteinExistence type="predicted"/>
<evidence type="ECO:0000313" key="2">
    <source>
        <dbReference type="EMBL" id="KAK6934760.1"/>
    </source>
</evidence>
<organism evidence="2 4">
    <name type="scientific">Dillenia turbinata</name>
    <dbReference type="NCBI Taxonomy" id="194707"/>
    <lineage>
        <taxon>Eukaryota</taxon>
        <taxon>Viridiplantae</taxon>
        <taxon>Streptophyta</taxon>
        <taxon>Embryophyta</taxon>
        <taxon>Tracheophyta</taxon>
        <taxon>Spermatophyta</taxon>
        <taxon>Magnoliopsida</taxon>
        <taxon>eudicotyledons</taxon>
        <taxon>Gunneridae</taxon>
        <taxon>Pentapetalae</taxon>
        <taxon>Dilleniales</taxon>
        <taxon>Dilleniaceae</taxon>
        <taxon>Dillenia</taxon>
    </lineage>
</organism>
<feature type="compositionally biased region" description="Basic and acidic residues" evidence="1">
    <location>
        <begin position="67"/>
        <end position="76"/>
    </location>
</feature>
<evidence type="ECO:0000313" key="3">
    <source>
        <dbReference type="EMBL" id="KAK6934766.1"/>
    </source>
</evidence>
<accession>A0AAN8VIL7</accession>
<dbReference type="EMBL" id="JBAMMX010000008">
    <property type="protein sequence ID" value="KAK6934760.1"/>
    <property type="molecule type" value="Genomic_DNA"/>
</dbReference>
<evidence type="ECO:0000256" key="1">
    <source>
        <dbReference type="SAM" id="MobiDB-lite"/>
    </source>
</evidence>
<protein>
    <submittedName>
        <fullName evidence="2">Uncharacterized protein</fullName>
    </submittedName>
</protein>
<sequence length="138" mass="16063">MVESADSSPPGGARVEKLWYYTIRSSQIQIARYESNKIQPKISPITQVKTHVQLDTSKTFLTSKDMKNQAVKETRRERKRFSQFKEDSDLVKEENSLSNKSNTDDSTKFVGFRQNGNFEAVEIVNFRHTRYLHEDKTI</sequence>
<dbReference type="EMBL" id="JBAMMX010000008">
    <property type="protein sequence ID" value="KAK6934766.1"/>
    <property type="molecule type" value="Genomic_DNA"/>
</dbReference>
<name>A0AAN8VIL7_9MAGN</name>
<gene>
    <name evidence="2" type="ORF">RJ641_034915</name>
    <name evidence="3" type="ORF">RJ641_034921</name>
</gene>
<feature type="region of interest" description="Disordered" evidence="1">
    <location>
        <begin position="67"/>
        <end position="87"/>
    </location>
</feature>